<dbReference type="Gene3D" id="3.40.190.10">
    <property type="entry name" value="Periplasmic binding protein-like II"/>
    <property type="match status" value="2"/>
</dbReference>
<name>A0A0R2CB10_9LACO</name>
<dbReference type="PANTHER" id="PTHR35936">
    <property type="entry name" value="MEMBRANE-BOUND LYTIC MUREIN TRANSGLYCOSYLASE F"/>
    <property type="match status" value="1"/>
</dbReference>
<dbReference type="eggNOG" id="COG0834">
    <property type="taxonomic scope" value="Bacteria"/>
</dbReference>
<dbReference type="EMBL" id="AYYX01000015">
    <property type="protein sequence ID" value="KRM89006.1"/>
    <property type="molecule type" value="Genomic_DNA"/>
</dbReference>
<dbReference type="PATRIC" id="fig|1133569.4.peg.495"/>
<comment type="caution">
    <text evidence="5">The sequence shown here is derived from an EMBL/GenBank/DDBJ whole genome shotgun (WGS) entry which is preliminary data.</text>
</comment>
<organism evidence="5 6">
    <name type="scientific">Liquorilactobacillus vini DSM 20605</name>
    <dbReference type="NCBI Taxonomy" id="1133569"/>
    <lineage>
        <taxon>Bacteria</taxon>
        <taxon>Bacillati</taxon>
        <taxon>Bacillota</taxon>
        <taxon>Bacilli</taxon>
        <taxon>Lactobacillales</taxon>
        <taxon>Lactobacillaceae</taxon>
        <taxon>Liquorilactobacillus</taxon>
    </lineage>
</organism>
<keyword evidence="6" id="KW-1185">Reference proteome</keyword>
<dbReference type="Pfam" id="PF00497">
    <property type="entry name" value="SBP_bac_3"/>
    <property type="match status" value="1"/>
</dbReference>
<feature type="domain" description="Ionotropic glutamate receptor C-terminal" evidence="4">
    <location>
        <begin position="42"/>
        <end position="275"/>
    </location>
</feature>
<sequence length="275" mass="30198">MKSKSWSKIILSLLVVSLVFLAAGCSNSSKTNGVKKIQNRGTLIVGTSADFAPFEFPIVQNGQKKIVGYDILLAQKIAKNLGVKLKIENVEFSSLISELKDQKIDMILSGLSITKQRKKSISFSEPYYTTKNVLLVRKADKNKYSSISQLAKKSIGVQQGSTQQAVATKKLKKSDLVVESVVTSLATELKDNKLDGVLVESGVAEGYVSKYPDQYAIASVKMPIEKESQSYSAGIAKNNQALVKRVNQVISKLKQNGTNKKMLDQAKQLQKKYSK</sequence>
<feature type="domain" description="Solute-binding protein family 3/N-terminal" evidence="3">
    <location>
        <begin position="42"/>
        <end position="266"/>
    </location>
</feature>
<feature type="signal peptide" evidence="2">
    <location>
        <begin position="1"/>
        <end position="22"/>
    </location>
</feature>
<dbReference type="GO" id="GO:0015276">
    <property type="term" value="F:ligand-gated monoatomic ion channel activity"/>
    <property type="evidence" value="ECO:0007669"/>
    <property type="project" value="InterPro"/>
</dbReference>
<dbReference type="Proteomes" id="UP000051576">
    <property type="component" value="Unassembled WGS sequence"/>
</dbReference>
<dbReference type="SUPFAM" id="SSF53850">
    <property type="entry name" value="Periplasmic binding protein-like II"/>
    <property type="match status" value="1"/>
</dbReference>
<reference evidence="5 6" key="1">
    <citation type="journal article" date="2015" name="Genome Announc.">
        <title>Expanding the biotechnology potential of lactobacilli through comparative genomics of 213 strains and associated genera.</title>
        <authorList>
            <person name="Sun Z."/>
            <person name="Harris H.M."/>
            <person name="McCann A."/>
            <person name="Guo C."/>
            <person name="Argimon S."/>
            <person name="Zhang W."/>
            <person name="Yang X."/>
            <person name="Jeffery I.B."/>
            <person name="Cooney J.C."/>
            <person name="Kagawa T.F."/>
            <person name="Liu W."/>
            <person name="Song Y."/>
            <person name="Salvetti E."/>
            <person name="Wrobel A."/>
            <person name="Rasinkangas P."/>
            <person name="Parkhill J."/>
            <person name="Rea M.C."/>
            <person name="O'Sullivan O."/>
            <person name="Ritari J."/>
            <person name="Douillard F.P."/>
            <person name="Paul Ross R."/>
            <person name="Yang R."/>
            <person name="Briner A.E."/>
            <person name="Felis G.E."/>
            <person name="de Vos W.M."/>
            <person name="Barrangou R."/>
            <person name="Klaenhammer T.R."/>
            <person name="Caufield P.W."/>
            <person name="Cui Y."/>
            <person name="Zhang H."/>
            <person name="O'Toole P.W."/>
        </authorList>
    </citation>
    <scope>NUCLEOTIDE SEQUENCE [LARGE SCALE GENOMIC DNA]</scope>
    <source>
        <strain evidence="5 6">DSM 20605</strain>
    </source>
</reference>
<dbReference type="PROSITE" id="PS51257">
    <property type="entry name" value="PROKAR_LIPOPROTEIN"/>
    <property type="match status" value="1"/>
</dbReference>
<evidence type="ECO:0000259" key="4">
    <source>
        <dbReference type="SMART" id="SM00079"/>
    </source>
</evidence>
<evidence type="ECO:0000313" key="5">
    <source>
        <dbReference type="EMBL" id="KRM89006.1"/>
    </source>
</evidence>
<accession>A0A0R2CB10</accession>
<protein>
    <submittedName>
        <fullName evidence="5">ABC transporter substrate-binding protein</fullName>
    </submittedName>
</protein>
<evidence type="ECO:0000256" key="2">
    <source>
        <dbReference type="SAM" id="SignalP"/>
    </source>
</evidence>
<evidence type="ECO:0000259" key="3">
    <source>
        <dbReference type="SMART" id="SM00062"/>
    </source>
</evidence>
<dbReference type="OrthoDB" id="115856at2"/>
<dbReference type="SMART" id="SM00062">
    <property type="entry name" value="PBPb"/>
    <property type="match status" value="1"/>
</dbReference>
<dbReference type="InterPro" id="IPR001320">
    <property type="entry name" value="Iontro_rcpt_C"/>
</dbReference>
<dbReference type="GO" id="GO:0016020">
    <property type="term" value="C:membrane"/>
    <property type="evidence" value="ECO:0007669"/>
    <property type="project" value="InterPro"/>
</dbReference>
<proteinExistence type="predicted"/>
<gene>
    <name evidence="5" type="ORF">FD21_GL000469</name>
</gene>
<dbReference type="RefSeq" id="WP_010580685.1">
    <property type="nucleotide sequence ID" value="NZ_AHYZ01000100.1"/>
</dbReference>
<dbReference type="InterPro" id="IPR001638">
    <property type="entry name" value="Solute-binding_3/MltF_N"/>
</dbReference>
<dbReference type="STRING" id="1133569.FD21_GL000469"/>
<evidence type="ECO:0000256" key="1">
    <source>
        <dbReference type="ARBA" id="ARBA00022729"/>
    </source>
</evidence>
<dbReference type="PANTHER" id="PTHR35936:SF17">
    <property type="entry name" value="ARGININE-BINDING EXTRACELLULAR PROTEIN ARTP"/>
    <property type="match status" value="1"/>
</dbReference>
<dbReference type="SMART" id="SM00079">
    <property type="entry name" value="PBPe"/>
    <property type="match status" value="1"/>
</dbReference>
<feature type="chain" id="PRO_5039301477" evidence="2">
    <location>
        <begin position="23"/>
        <end position="275"/>
    </location>
</feature>
<evidence type="ECO:0000313" key="6">
    <source>
        <dbReference type="Proteomes" id="UP000051576"/>
    </source>
</evidence>
<keyword evidence="1 2" id="KW-0732">Signal</keyword>
<dbReference type="AlphaFoldDB" id="A0A0R2CB10"/>